<dbReference type="AlphaFoldDB" id="A0A138AW40"/>
<dbReference type="RefSeq" id="WP_068569280.1">
    <property type="nucleotide sequence ID" value="NZ_LSRE01000044.1"/>
</dbReference>
<reference evidence="2" key="1">
    <citation type="submission" date="2016-02" db="EMBL/GenBank/DDBJ databases">
        <authorList>
            <person name="Wen L."/>
            <person name="He K."/>
            <person name="Yang H."/>
        </authorList>
    </citation>
    <scope>NUCLEOTIDE SEQUENCE [LARGE SCALE GENOMIC DNA]</scope>
    <source>
        <strain evidence="2">JCM 15929</strain>
    </source>
</reference>
<name>A0A138AW40_9ACTN</name>
<dbReference type="EMBL" id="LSRF01000001">
    <property type="protein sequence ID" value="KXP14668.1"/>
    <property type="molecule type" value="Genomic_DNA"/>
</dbReference>
<sequence length="160" mass="17676">MPDTSWMHESPVQAPTVIQHWDGLTSITLSKLPDSSARLLWVFEEDHPDQLGIFVHLTTDEAQVVFDTAPEVGLLEKVRGTLADNTALIWHIDQQVMSAKVIELPRSGSESDLWEFIDGQIDAGFDRSLSMRDPDLRIASDDIALIALQAREATLIGAAS</sequence>
<evidence type="ECO:0000313" key="2">
    <source>
        <dbReference type="Proteomes" id="UP000070258"/>
    </source>
</evidence>
<gene>
    <name evidence="1" type="ORF">AXK60_01900</name>
</gene>
<dbReference type="STRING" id="239498.AXK60_01900"/>
<comment type="caution">
    <text evidence="1">The sequence shown here is derived from an EMBL/GenBank/DDBJ whole genome shotgun (WGS) entry which is preliminary data.</text>
</comment>
<accession>A0A138AW40</accession>
<evidence type="ECO:0000313" key="1">
    <source>
        <dbReference type="EMBL" id="KXP14668.1"/>
    </source>
</evidence>
<dbReference type="Proteomes" id="UP000070258">
    <property type="component" value="Unassembled WGS sequence"/>
</dbReference>
<organism evidence="1 2">
    <name type="scientific">Tsukamurella pseudospumae</name>
    <dbReference type="NCBI Taxonomy" id="239498"/>
    <lineage>
        <taxon>Bacteria</taxon>
        <taxon>Bacillati</taxon>
        <taxon>Actinomycetota</taxon>
        <taxon>Actinomycetes</taxon>
        <taxon>Mycobacteriales</taxon>
        <taxon>Tsukamurellaceae</taxon>
        <taxon>Tsukamurella</taxon>
    </lineage>
</organism>
<proteinExistence type="predicted"/>
<protein>
    <submittedName>
        <fullName evidence="1">Uncharacterized protein</fullName>
    </submittedName>
</protein>